<accession>A0A1I4W4V5</accession>
<dbReference type="OrthoDB" id="195541at2"/>
<dbReference type="InterPro" id="IPR024453">
    <property type="entry name" value="Peptidase_C92"/>
</dbReference>
<reference evidence="2" key="1">
    <citation type="submission" date="2016-10" db="EMBL/GenBank/DDBJ databases">
        <authorList>
            <person name="Varghese N."/>
            <person name="Submissions S."/>
        </authorList>
    </citation>
    <scope>NUCLEOTIDE SEQUENCE [LARGE SCALE GENOMIC DNA]</scope>
    <source>
        <strain evidence="2">DS-12</strain>
    </source>
</reference>
<dbReference type="STRING" id="913024.SAMN05421741_10153"/>
<proteinExistence type="predicted"/>
<dbReference type="AlphaFoldDB" id="A0A1I4W4V5"/>
<keyword evidence="2" id="KW-1185">Reference proteome</keyword>
<dbReference type="InterPro" id="IPR038765">
    <property type="entry name" value="Papain-like_cys_pep_sf"/>
</dbReference>
<organism evidence="1 2">
    <name type="scientific">Paenimyroides ummariense</name>
    <dbReference type="NCBI Taxonomy" id="913024"/>
    <lineage>
        <taxon>Bacteria</taxon>
        <taxon>Pseudomonadati</taxon>
        <taxon>Bacteroidota</taxon>
        <taxon>Flavobacteriia</taxon>
        <taxon>Flavobacteriales</taxon>
        <taxon>Flavobacteriaceae</taxon>
        <taxon>Paenimyroides</taxon>
    </lineage>
</organism>
<name>A0A1I4W4V5_9FLAO</name>
<dbReference type="RefSeq" id="WP_091517338.1">
    <property type="nucleotide sequence ID" value="NZ_FOVI01000001.1"/>
</dbReference>
<dbReference type="Pfam" id="PF05708">
    <property type="entry name" value="Peptidase_C92"/>
    <property type="match status" value="1"/>
</dbReference>
<evidence type="ECO:0000313" key="1">
    <source>
        <dbReference type="EMBL" id="SFN08216.1"/>
    </source>
</evidence>
<protein>
    <submittedName>
        <fullName evidence="1">Permuted papain-like amidase enzyme, YaeF/YiiX, C92 family</fullName>
    </submittedName>
</protein>
<dbReference type="Gene3D" id="3.90.1720.10">
    <property type="entry name" value="endopeptidase domain like (from Nostoc punctiforme)"/>
    <property type="match status" value="1"/>
</dbReference>
<dbReference type="SUPFAM" id="SSF54001">
    <property type="entry name" value="Cysteine proteinases"/>
    <property type="match status" value="1"/>
</dbReference>
<dbReference type="Proteomes" id="UP000199036">
    <property type="component" value="Unassembled WGS sequence"/>
</dbReference>
<evidence type="ECO:0000313" key="2">
    <source>
        <dbReference type="Proteomes" id="UP000199036"/>
    </source>
</evidence>
<gene>
    <name evidence="1" type="ORF">SAMN05421741_10153</name>
</gene>
<dbReference type="EMBL" id="FOVI01000001">
    <property type="protein sequence ID" value="SFN08216.1"/>
    <property type="molecule type" value="Genomic_DNA"/>
</dbReference>
<sequence>MKNILFFILFSVSIFAQKKELKNGDLLFININCGGMCDAINAVTQGYKNNDFNHMGLVVTINNKDFFVYEAIGKSVVKTPLKDFLAYTKKTVYVGTLKRKHLHLIPKAISFCESQLGVPYDDEFLYDNGKYYCSELIYDTFKFANNNKPFFKLFPMTYKEPKSDNFFPVWVEHFAKRGIEIPEGKPGCNPGGMSLDKKITLKVFQM</sequence>